<organism evidence="1 2">
    <name type="scientific">Actinomadura spongiicola</name>
    <dbReference type="NCBI Taxonomy" id="2303421"/>
    <lineage>
        <taxon>Bacteria</taxon>
        <taxon>Bacillati</taxon>
        <taxon>Actinomycetota</taxon>
        <taxon>Actinomycetes</taxon>
        <taxon>Streptosporangiales</taxon>
        <taxon>Thermomonosporaceae</taxon>
        <taxon>Actinomadura</taxon>
    </lineage>
</organism>
<dbReference type="OrthoDB" id="3827413at2"/>
<accession>A0A372GDV5</accession>
<reference evidence="1 2" key="1">
    <citation type="submission" date="2018-08" db="EMBL/GenBank/DDBJ databases">
        <title>Actinomadura spongicola sp. nov., isolated from marine sponge Leucetta chagosensis.</title>
        <authorList>
            <person name="Li L."/>
            <person name="Lin H.W."/>
        </authorList>
    </citation>
    <scope>NUCLEOTIDE SEQUENCE [LARGE SCALE GENOMIC DNA]</scope>
    <source>
        <strain evidence="1 2">LHW52907</strain>
    </source>
</reference>
<dbReference type="RefSeq" id="WP_117401385.1">
    <property type="nucleotide sequence ID" value="NZ_QVNQ01000006.1"/>
</dbReference>
<evidence type="ECO:0000313" key="1">
    <source>
        <dbReference type="EMBL" id="RFS83554.1"/>
    </source>
</evidence>
<keyword evidence="2" id="KW-1185">Reference proteome</keyword>
<dbReference type="AlphaFoldDB" id="A0A372GDV5"/>
<evidence type="ECO:0000313" key="2">
    <source>
        <dbReference type="Proteomes" id="UP000262882"/>
    </source>
</evidence>
<gene>
    <name evidence="1" type="ORF">D0T12_21195</name>
</gene>
<dbReference type="EMBL" id="QVNQ01000006">
    <property type="protein sequence ID" value="RFS83554.1"/>
    <property type="molecule type" value="Genomic_DNA"/>
</dbReference>
<comment type="caution">
    <text evidence="1">The sequence shown here is derived from an EMBL/GenBank/DDBJ whole genome shotgun (WGS) entry which is preliminary data.</text>
</comment>
<name>A0A372GDV5_9ACTN</name>
<sequence length="70" mass="7314">MTPVLADAVPGLLPTNGPLGIMLDTTTLTHNDKKSVTRPSLTCVRDVAIVRPLQAKFITETDAAFAGPGP</sequence>
<dbReference type="Proteomes" id="UP000262882">
    <property type="component" value="Unassembled WGS sequence"/>
</dbReference>
<protein>
    <submittedName>
        <fullName evidence="1">Uncharacterized protein</fullName>
    </submittedName>
</protein>
<proteinExistence type="predicted"/>